<evidence type="ECO:0000313" key="2">
    <source>
        <dbReference type="Proteomes" id="UP000327013"/>
    </source>
</evidence>
<dbReference type="AlphaFoldDB" id="A0A5N6RLR2"/>
<proteinExistence type="predicted"/>
<organism evidence="1 2">
    <name type="scientific">Carpinus fangiana</name>
    <dbReference type="NCBI Taxonomy" id="176857"/>
    <lineage>
        <taxon>Eukaryota</taxon>
        <taxon>Viridiplantae</taxon>
        <taxon>Streptophyta</taxon>
        <taxon>Embryophyta</taxon>
        <taxon>Tracheophyta</taxon>
        <taxon>Spermatophyta</taxon>
        <taxon>Magnoliopsida</taxon>
        <taxon>eudicotyledons</taxon>
        <taxon>Gunneridae</taxon>
        <taxon>Pentapetalae</taxon>
        <taxon>rosids</taxon>
        <taxon>fabids</taxon>
        <taxon>Fagales</taxon>
        <taxon>Betulaceae</taxon>
        <taxon>Carpinus</taxon>
    </lineage>
</organism>
<evidence type="ECO:0000313" key="1">
    <source>
        <dbReference type="EMBL" id="KAE8100278.1"/>
    </source>
</evidence>
<gene>
    <name evidence="1" type="ORF">FH972_018193</name>
</gene>
<dbReference type="EMBL" id="CM017327">
    <property type="protein sequence ID" value="KAE8100278.1"/>
    <property type="molecule type" value="Genomic_DNA"/>
</dbReference>
<dbReference type="Proteomes" id="UP000327013">
    <property type="component" value="Chromosome 7"/>
</dbReference>
<sequence>MERVFLTCFPPLCRGKPSSSTNVNVDESVTLFSSLVSDIDRLQTWLLPEGSISLQWCSEATNLLRKMHSQLLLFYEKSEVPSSWDCINILDVYMEEALHLLDLCNSLSSAISWMGRYRLTVDLAVIKFCDDEIPDVATIKAEIERLENEGKKICGVEKRKYKNMFKTAAMAETKSKNRHHHSSTIRFIYAVKSTIDVMDMLLFSAILYPVSDIGEYEEVYRGFPQLKFFSASLGKLVGCCLKGKDCTRSVLVENMVIEKAVLDIKEEILKGEEGADVGRLRKSIDLLKRSSLALKEGMEMFEALVNELFAEVKNGRVKLLAMVNGKQ</sequence>
<accession>A0A5N6RLR2</accession>
<dbReference type="PANTHER" id="PTHR31509">
    <property type="entry name" value="BPS1-LIKE PROTEIN"/>
    <property type="match status" value="1"/>
</dbReference>
<name>A0A5N6RLR2_9ROSI</name>
<dbReference type="OrthoDB" id="1917859at2759"/>
<reference evidence="1 2" key="1">
    <citation type="submission" date="2019-06" db="EMBL/GenBank/DDBJ databases">
        <title>A chromosomal-level reference genome of Carpinus fangiana (Coryloideae, Betulaceae).</title>
        <authorList>
            <person name="Yang X."/>
            <person name="Wang Z."/>
            <person name="Zhang L."/>
            <person name="Hao G."/>
            <person name="Liu J."/>
            <person name="Yang Y."/>
        </authorList>
    </citation>
    <scope>NUCLEOTIDE SEQUENCE [LARGE SCALE GENOMIC DNA]</scope>
    <source>
        <strain evidence="1">Cfa_2016G</strain>
        <tissue evidence="1">Leaf</tissue>
    </source>
</reference>
<keyword evidence="2" id="KW-1185">Reference proteome</keyword>
<protein>
    <submittedName>
        <fullName evidence="1">Uncharacterized protein</fullName>
    </submittedName>
</protein>